<feature type="repeat" description="WD" evidence="4">
    <location>
        <begin position="286"/>
        <end position="327"/>
    </location>
</feature>
<sequence length="468" mass="53180">MQVKRKRHHTEPFRLPIQKEGFTIDDEISHLTKLRSEPCEKMRRGMPNGRKLPISTAKMIAGREANLSGRGKFSSADCSHVLGRYLPVNDLWCFDGMDSKAYVSQFSADGSVLVAGFQASRIKIYNVDNGLKLQKDIIAKSLEWTITDTSLSPDQRNLVYSSLSPLVHIVNVETAGTESHANITDIHDGLDFSEHENDDFSFGIFSVKFSTDGRELVAGSNDDAIYIYDLEANKVTSRFEAHLDDVNTVTFADETGNLIYSGSDDTLCKIWDRRCFFTRGGPAGVLSGHTEGITFIDSRRDGRYFISNGKDQSIKLWDIRRLSTDANSSRPRASLWDYRLSAYPREYRYLRHPNDQSLATYRGHSVLRTLIRCYFSPAHSTGQRYIYTGSHDKHVYIYDVVTGDQVAKLAFHNAVIRDCSWHPYYPMLVSSSWDCQIARWQFSGSDAVPSVVDNKRHRRQQAEQRTLP</sequence>
<dbReference type="Gene3D" id="2.130.10.10">
    <property type="entry name" value="YVTN repeat-like/Quinoprotein amine dehydrogenase"/>
    <property type="match status" value="2"/>
</dbReference>
<dbReference type="PROSITE" id="PS50082">
    <property type="entry name" value="WD_REPEATS_2"/>
    <property type="match status" value="4"/>
</dbReference>
<keyword evidence="2" id="KW-0677">Repeat</keyword>
<dbReference type="PANTHER" id="PTHR19847:SF7">
    <property type="entry name" value="DDB1- AND CUL4-ASSOCIATED FACTOR 11"/>
    <property type="match status" value="1"/>
</dbReference>
<dbReference type="GO" id="GO:0080008">
    <property type="term" value="C:Cul4-RING E3 ubiquitin ligase complex"/>
    <property type="evidence" value="ECO:0007669"/>
    <property type="project" value="TreeGrafter"/>
</dbReference>
<feature type="repeat" description="WD" evidence="4">
    <location>
        <begin position="204"/>
        <end position="238"/>
    </location>
</feature>
<evidence type="ECO:0000256" key="3">
    <source>
        <dbReference type="ARBA" id="ARBA00061298"/>
    </source>
</evidence>
<organism evidence="5 6">
    <name type="scientific">Asparagus officinalis</name>
    <name type="common">Garden asparagus</name>
    <dbReference type="NCBI Taxonomy" id="4686"/>
    <lineage>
        <taxon>Eukaryota</taxon>
        <taxon>Viridiplantae</taxon>
        <taxon>Streptophyta</taxon>
        <taxon>Embryophyta</taxon>
        <taxon>Tracheophyta</taxon>
        <taxon>Spermatophyta</taxon>
        <taxon>Magnoliopsida</taxon>
        <taxon>Liliopsida</taxon>
        <taxon>Asparagales</taxon>
        <taxon>Asparagaceae</taxon>
        <taxon>Asparagoideae</taxon>
        <taxon>Asparagus</taxon>
    </lineage>
</organism>
<evidence type="ECO:0000256" key="4">
    <source>
        <dbReference type="PROSITE-ProRule" id="PRU00221"/>
    </source>
</evidence>
<dbReference type="InterPro" id="IPR051859">
    <property type="entry name" value="DCAF"/>
</dbReference>
<dbReference type="FunFam" id="2.130.10.10:FF:000492">
    <property type="entry name" value="LEC14B homolog isoform X2"/>
    <property type="match status" value="1"/>
</dbReference>
<evidence type="ECO:0000256" key="2">
    <source>
        <dbReference type="ARBA" id="ARBA00022737"/>
    </source>
</evidence>
<feature type="repeat" description="WD" evidence="4">
    <location>
        <begin position="409"/>
        <end position="450"/>
    </location>
</feature>
<dbReference type="InterPro" id="IPR015943">
    <property type="entry name" value="WD40/YVTN_repeat-like_dom_sf"/>
</dbReference>
<feature type="repeat" description="WD" evidence="4">
    <location>
        <begin position="239"/>
        <end position="272"/>
    </location>
</feature>
<evidence type="ECO:0000313" key="5">
    <source>
        <dbReference type="EMBL" id="ONK78572.1"/>
    </source>
</evidence>
<dbReference type="OrthoDB" id="63070at2759"/>
<dbReference type="PANTHER" id="PTHR19847">
    <property type="entry name" value="DDB1- AND CUL4-ASSOCIATED FACTOR 11"/>
    <property type="match status" value="1"/>
</dbReference>
<dbReference type="GO" id="GO:0043161">
    <property type="term" value="P:proteasome-mediated ubiquitin-dependent protein catabolic process"/>
    <property type="evidence" value="ECO:0007669"/>
    <property type="project" value="TreeGrafter"/>
</dbReference>
<dbReference type="InterPro" id="IPR036322">
    <property type="entry name" value="WD40_repeat_dom_sf"/>
</dbReference>
<dbReference type="InterPro" id="IPR001680">
    <property type="entry name" value="WD40_rpt"/>
</dbReference>
<dbReference type="PROSITE" id="PS50294">
    <property type="entry name" value="WD_REPEATS_REGION"/>
    <property type="match status" value="2"/>
</dbReference>
<dbReference type="FunFam" id="2.130.10.10:FF:000557">
    <property type="entry name" value="WD repeat protein"/>
    <property type="match status" value="1"/>
</dbReference>
<dbReference type="SMART" id="SM00320">
    <property type="entry name" value="WD40"/>
    <property type="match status" value="6"/>
</dbReference>
<name>A0A5P1FKE5_ASPOF</name>
<dbReference type="Gramene" id="ONK78572">
    <property type="protein sequence ID" value="ONK78572"/>
    <property type="gene ID" value="A4U43_C02F20230"/>
</dbReference>
<reference evidence="6" key="1">
    <citation type="journal article" date="2017" name="Nat. Commun.">
        <title>The asparagus genome sheds light on the origin and evolution of a young Y chromosome.</title>
        <authorList>
            <person name="Harkess A."/>
            <person name="Zhou J."/>
            <person name="Xu C."/>
            <person name="Bowers J.E."/>
            <person name="Van der Hulst R."/>
            <person name="Ayyampalayam S."/>
            <person name="Mercati F."/>
            <person name="Riccardi P."/>
            <person name="McKain M.R."/>
            <person name="Kakrana A."/>
            <person name="Tang H."/>
            <person name="Ray J."/>
            <person name="Groenendijk J."/>
            <person name="Arikit S."/>
            <person name="Mathioni S.M."/>
            <person name="Nakano M."/>
            <person name="Shan H."/>
            <person name="Telgmann-Rauber A."/>
            <person name="Kanno A."/>
            <person name="Yue Z."/>
            <person name="Chen H."/>
            <person name="Li W."/>
            <person name="Chen Y."/>
            <person name="Xu X."/>
            <person name="Zhang Y."/>
            <person name="Luo S."/>
            <person name="Chen H."/>
            <person name="Gao J."/>
            <person name="Mao Z."/>
            <person name="Pires J.C."/>
            <person name="Luo M."/>
            <person name="Kudrna D."/>
            <person name="Wing R.A."/>
            <person name="Meyers B.C."/>
            <person name="Yi K."/>
            <person name="Kong H."/>
            <person name="Lavrijsen P."/>
            <person name="Sunseri F."/>
            <person name="Falavigna A."/>
            <person name="Ye Y."/>
            <person name="Leebens-Mack J.H."/>
            <person name="Chen G."/>
        </authorList>
    </citation>
    <scope>NUCLEOTIDE SEQUENCE [LARGE SCALE GENOMIC DNA]</scope>
    <source>
        <strain evidence="6">cv. DH0086</strain>
    </source>
</reference>
<dbReference type="Pfam" id="PF00400">
    <property type="entry name" value="WD40"/>
    <property type="match status" value="5"/>
</dbReference>
<dbReference type="SUPFAM" id="SSF50978">
    <property type="entry name" value="WD40 repeat-like"/>
    <property type="match status" value="1"/>
</dbReference>
<keyword evidence="1 4" id="KW-0853">WD repeat</keyword>
<dbReference type="InterPro" id="IPR020472">
    <property type="entry name" value="WD40_PAC1"/>
</dbReference>
<dbReference type="AlphaFoldDB" id="A0A5P1FKE5"/>
<dbReference type="PRINTS" id="PR00320">
    <property type="entry name" value="GPROTEINBRPT"/>
</dbReference>
<proteinExistence type="inferred from homology"/>
<protein>
    <submittedName>
        <fullName evidence="5">Uncharacterized protein</fullName>
    </submittedName>
</protein>
<evidence type="ECO:0000256" key="1">
    <source>
        <dbReference type="ARBA" id="ARBA00022574"/>
    </source>
</evidence>
<evidence type="ECO:0000313" key="6">
    <source>
        <dbReference type="Proteomes" id="UP000243459"/>
    </source>
</evidence>
<gene>
    <name evidence="5" type="ORF">A4U43_C02F20230</name>
</gene>
<dbReference type="Proteomes" id="UP000243459">
    <property type="component" value="Chromosome 2"/>
</dbReference>
<accession>A0A5P1FKE5</accession>
<keyword evidence="6" id="KW-1185">Reference proteome</keyword>
<comment type="similarity">
    <text evidence="3">Belongs to the WD repeat LEC14B family.</text>
</comment>
<dbReference type="EMBL" id="CM007382">
    <property type="protein sequence ID" value="ONK78572.1"/>
    <property type="molecule type" value="Genomic_DNA"/>
</dbReference>